<keyword evidence="3" id="KW-1185">Reference proteome</keyword>
<accession>A0A1Y1X4W7</accession>
<reference evidence="2 3" key="2">
    <citation type="submission" date="2016-08" db="EMBL/GenBank/DDBJ databases">
        <title>Pervasive Adenine N6-methylation of Active Genes in Fungi.</title>
        <authorList>
            <consortium name="DOE Joint Genome Institute"/>
            <person name="Mondo S.J."/>
            <person name="Dannebaum R.O."/>
            <person name="Kuo R.C."/>
            <person name="Labutti K."/>
            <person name="Haridas S."/>
            <person name="Kuo A."/>
            <person name="Salamov A."/>
            <person name="Ahrendt S.R."/>
            <person name="Lipzen A."/>
            <person name="Sullivan W."/>
            <person name="Andreopoulos W.B."/>
            <person name="Clum A."/>
            <person name="Lindquist E."/>
            <person name="Daum C."/>
            <person name="Ramamoorthy G.K."/>
            <person name="Gryganskyi A."/>
            <person name="Culley D."/>
            <person name="Magnuson J.K."/>
            <person name="James T.Y."/>
            <person name="O'Malley M.A."/>
            <person name="Stajich J.E."/>
            <person name="Spatafora J.W."/>
            <person name="Visel A."/>
            <person name="Grigoriev I.V."/>
        </authorList>
    </citation>
    <scope>NUCLEOTIDE SEQUENCE [LARGE SCALE GENOMIC DNA]</scope>
    <source>
        <strain evidence="2 3">S4</strain>
    </source>
</reference>
<gene>
    <name evidence="2" type="ORF">BCR32DRAFT_268718</name>
</gene>
<dbReference type="EMBL" id="MCFG01000138">
    <property type="protein sequence ID" value="ORX80688.1"/>
    <property type="molecule type" value="Genomic_DNA"/>
</dbReference>
<feature type="transmembrane region" description="Helical" evidence="1">
    <location>
        <begin position="102"/>
        <end position="126"/>
    </location>
</feature>
<name>A0A1Y1X4W7_9FUNG</name>
<protein>
    <submittedName>
        <fullName evidence="2">Uncharacterized protein</fullName>
    </submittedName>
</protein>
<reference evidence="2 3" key="1">
    <citation type="submission" date="2016-08" db="EMBL/GenBank/DDBJ databases">
        <title>A Parts List for Fungal Cellulosomes Revealed by Comparative Genomics.</title>
        <authorList>
            <consortium name="DOE Joint Genome Institute"/>
            <person name="Haitjema C.H."/>
            <person name="Gilmore S.P."/>
            <person name="Henske J.K."/>
            <person name="Solomon K.V."/>
            <person name="De Groot R."/>
            <person name="Kuo A."/>
            <person name="Mondo S.J."/>
            <person name="Salamov A.A."/>
            <person name="Labutti K."/>
            <person name="Zhao Z."/>
            <person name="Chiniquy J."/>
            <person name="Barry K."/>
            <person name="Brewer H.M."/>
            <person name="Purvine S.O."/>
            <person name="Wright A.T."/>
            <person name="Boxma B."/>
            <person name="Van Alen T."/>
            <person name="Hackstein J.H."/>
            <person name="Baker S.E."/>
            <person name="Grigoriev I.V."/>
            <person name="O'Malley M.A."/>
        </authorList>
    </citation>
    <scope>NUCLEOTIDE SEQUENCE [LARGE SCALE GENOMIC DNA]</scope>
    <source>
        <strain evidence="2 3">S4</strain>
    </source>
</reference>
<organism evidence="2 3">
    <name type="scientific">Anaeromyces robustus</name>
    <dbReference type="NCBI Taxonomy" id="1754192"/>
    <lineage>
        <taxon>Eukaryota</taxon>
        <taxon>Fungi</taxon>
        <taxon>Fungi incertae sedis</taxon>
        <taxon>Chytridiomycota</taxon>
        <taxon>Chytridiomycota incertae sedis</taxon>
        <taxon>Neocallimastigomycetes</taxon>
        <taxon>Neocallimastigales</taxon>
        <taxon>Neocallimastigaceae</taxon>
        <taxon>Anaeromyces</taxon>
    </lineage>
</organism>
<evidence type="ECO:0000313" key="2">
    <source>
        <dbReference type="EMBL" id="ORX80688.1"/>
    </source>
</evidence>
<dbReference type="Proteomes" id="UP000193944">
    <property type="component" value="Unassembled WGS sequence"/>
</dbReference>
<evidence type="ECO:0000313" key="3">
    <source>
        <dbReference type="Proteomes" id="UP000193944"/>
    </source>
</evidence>
<sequence>MAFSRLINQIQNQKSALTIVIVMSIFFSIAHLNVLSAIIGCLALYGIKKDKNRFLKVYFVYVLLELSFNGVFVITFFGLLMYDTYLIVVDEKMYNDNVLDEYKIDALFGLLLLISAVAYCIFMFIFRFFILSLLKKYISDTNARKGFELLESGSLDSVYQETKCVEEKEMDKKCIEKSERCIEKIEKCIEKSNSYSSESLPFYGKCII</sequence>
<comment type="caution">
    <text evidence="2">The sequence shown here is derived from an EMBL/GenBank/DDBJ whole genome shotgun (WGS) entry which is preliminary data.</text>
</comment>
<feature type="transmembrane region" description="Helical" evidence="1">
    <location>
        <begin position="20"/>
        <end position="45"/>
    </location>
</feature>
<dbReference type="AlphaFoldDB" id="A0A1Y1X4W7"/>
<keyword evidence="1" id="KW-0812">Transmembrane</keyword>
<keyword evidence="1" id="KW-1133">Transmembrane helix</keyword>
<keyword evidence="1" id="KW-0472">Membrane</keyword>
<proteinExistence type="predicted"/>
<feature type="transmembrane region" description="Helical" evidence="1">
    <location>
        <begin position="57"/>
        <end position="82"/>
    </location>
</feature>
<evidence type="ECO:0000256" key="1">
    <source>
        <dbReference type="SAM" id="Phobius"/>
    </source>
</evidence>